<reference evidence="2 3" key="1">
    <citation type="journal article" date="2022" name="Nat. Microbiol.">
        <title>The microbiome of a bacterivorous marine choanoflagellate contains a resource-demanding obligate bacterial associate.</title>
        <authorList>
            <person name="Needham D.M."/>
            <person name="Poirier C."/>
            <person name="Bachy C."/>
            <person name="George E.E."/>
            <person name="Wilken S."/>
            <person name="Yung C.C.M."/>
            <person name="Limardo A.J."/>
            <person name="Morando M."/>
            <person name="Sudek L."/>
            <person name="Malmstrom R.R."/>
            <person name="Keeling P.J."/>
            <person name="Santoro A.E."/>
            <person name="Worden A.Z."/>
        </authorList>
    </citation>
    <scope>NUCLEOTIDE SEQUENCE [LARGE SCALE GENOMIC DNA]</scope>
    <source>
        <strain evidence="2 3">Comchoano-2</strain>
    </source>
</reference>
<evidence type="ECO:0000313" key="2">
    <source>
        <dbReference type="EMBL" id="MCP8351893.1"/>
    </source>
</evidence>
<sequence length="200" mass="23083">MMNNKHNWNNALFLLEQVIKLSSDLDKYTMIHQSPEINMVFVEVLASKSGTVTERDVANLLAQHNIPHHIRQYAPFGIQITQLTERTPPLYDAYHQITNKHCQAILKNTGHKSDTIRSLHQFMKSRSQTDTFNVVNAQYQQTLYRLACHLSDMLHPSVTQDPLATKQPQEDIKRYPQKLNNPICPKASEEDSLIFDTQCQ</sequence>
<dbReference type="Proteomes" id="UP001320768">
    <property type="component" value="Unassembled WGS sequence"/>
</dbReference>
<evidence type="ECO:0000313" key="3">
    <source>
        <dbReference type="Proteomes" id="UP001320768"/>
    </source>
</evidence>
<organism evidence="2 3">
    <name type="scientific">Candidatus Synchoanobacter obligatus</name>
    <dbReference type="NCBI Taxonomy" id="2919597"/>
    <lineage>
        <taxon>Bacteria</taxon>
        <taxon>Pseudomonadati</taxon>
        <taxon>Pseudomonadota</taxon>
        <taxon>Gammaproteobacteria</taxon>
        <taxon>Candidatus Comchoanobacterales</taxon>
        <taxon>Candidatus Comchoanobacteraceae</taxon>
        <taxon>Candidatus Synchoanobacter</taxon>
    </lineage>
</organism>
<comment type="caution">
    <text evidence="2">The sequence shown here is derived from an EMBL/GenBank/DDBJ whole genome shotgun (WGS) entry which is preliminary data.</text>
</comment>
<dbReference type="EMBL" id="JAKUDN010000001">
    <property type="protein sequence ID" value="MCP8351893.1"/>
    <property type="molecule type" value="Genomic_DNA"/>
</dbReference>
<name>A0ABT1L3Z2_9GAMM</name>
<dbReference type="RefSeq" id="WP_258569000.1">
    <property type="nucleotide sequence ID" value="NZ_JAKUDN010000001.1"/>
</dbReference>
<protein>
    <submittedName>
        <fullName evidence="2">Uncharacterized protein</fullName>
    </submittedName>
</protein>
<evidence type="ECO:0000256" key="1">
    <source>
        <dbReference type="SAM" id="MobiDB-lite"/>
    </source>
</evidence>
<accession>A0ABT1L3Z2</accession>
<proteinExistence type="predicted"/>
<feature type="region of interest" description="Disordered" evidence="1">
    <location>
        <begin position="159"/>
        <end position="181"/>
    </location>
</feature>
<gene>
    <name evidence="2" type="ORF">MKS91_01105</name>
</gene>
<keyword evidence="3" id="KW-1185">Reference proteome</keyword>